<accession>A0A1L9Q0S1</accession>
<organism evidence="2 3">
    <name type="scientific">Aspergillus versicolor CBS 583.65</name>
    <dbReference type="NCBI Taxonomy" id="1036611"/>
    <lineage>
        <taxon>Eukaryota</taxon>
        <taxon>Fungi</taxon>
        <taxon>Dikarya</taxon>
        <taxon>Ascomycota</taxon>
        <taxon>Pezizomycotina</taxon>
        <taxon>Eurotiomycetes</taxon>
        <taxon>Eurotiomycetidae</taxon>
        <taxon>Eurotiales</taxon>
        <taxon>Aspergillaceae</taxon>
        <taxon>Aspergillus</taxon>
        <taxon>Aspergillus subgen. Nidulantes</taxon>
    </lineage>
</organism>
<dbReference type="EMBL" id="KV878137">
    <property type="protein sequence ID" value="OJJ07365.1"/>
    <property type="molecule type" value="Genomic_DNA"/>
</dbReference>
<dbReference type="GeneID" id="63723959"/>
<dbReference type="AlphaFoldDB" id="A0A1L9Q0S1"/>
<dbReference type="VEuPathDB" id="FungiDB:ASPVEDRAFT_155232"/>
<evidence type="ECO:0000313" key="3">
    <source>
        <dbReference type="Proteomes" id="UP000184073"/>
    </source>
</evidence>
<keyword evidence="3" id="KW-1185">Reference proteome</keyword>
<feature type="signal peptide" evidence="1">
    <location>
        <begin position="1"/>
        <end position="21"/>
    </location>
</feature>
<sequence length="232" mass="25037">MGFHGTIIARALWCYVQLLRASRNAWKRSQACFPLFKYPSAGLAGGSLERQFLGRPLPHCHHSPPERARRRATSKFPGTLVTVNNNDPAIWEMELCPVSDVQTGASSHVLFICMRPVDVAGVCRELAPTLADIAVAQRPTSWLPSGTAVVRTMPNTPVECGEGATGIFPSPNSGAHRVAMVSTALRNGSPTIAILEEEALLDVVAAISGSAPAHFILSWKRSLPWAKSTVYL</sequence>
<dbReference type="SUPFAM" id="SSF51735">
    <property type="entry name" value="NAD(P)-binding Rossmann-fold domains"/>
    <property type="match status" value="1"/>
</dbReference>
<proteinExistence type="predicted"/>
<dbReference type="Gene3D" id="3.40.50.720">
    <property type="entry name" value="NAD(P)-binding Rossmann-like Domain"/>
    <property type="match status" value="1"/>
</dbReference>
<feature type="chain" id="PRO_5011978964" evidence="1">
    <location>
        <begin position="22"/>
        <end position="232"/>
    </location>
</feature>
<dbReference type="STRING" id="1036611.A0A1L9Q0S1"/>
<dbReference type="InterPro" id="IPR036291">
    <property type="entry name" value="NAD(P)-bd_dom_sf"/>
</dbReference>
<dbReference type="RefSeq" id="XP_040673127.1">
    <property type="nucleotide sequence ID" value="XM_040808448.1"/>
</dbReference>
<dbReference type="Proteomes" id="UP000184073">
    <property type="component" value="Unassembled WGS sequence"/>
</dbReference>
<name>A0A1L9Q0S1_ASPVE</name>
<evidence type="ECO:0000313" key="2">
    <source>
        <dbReference type="EMBL" id="OJJ07365.1"/>
    </source>
</evidence>
<keyword evidence="1" id="KW-0732">Signal</keyword>
<gene>
    <name evidence="2" type="ORF">ASPVEDRAFT_155232</name>
</gene>
<protein>
    <submittedName>
        <fullName evidence="2">Uncharacterized protein</fullName>
    </submittedName>
</protein>
<evidence type="ECO:0000256" key="1">
    <source>
        <dbReference type="SAM" id="SignalP"/>
    </source>
</evidence>
<reference evidence="3" key="1">
    <citation type="journal article" date="2017" name="Genome Biol.">
        <title>Comparative genomics reveals high biological diversity and specific adaptations in the industrially and medically important fungal genus Aspergillus.</title>
        <authorList>
            <person name="de Vries R.P."/>
            <person name="Riley R."/>
            <person name="Wiebenga A."/>
            <person name="Aguilar-Osorio G."/>
            <person name="Amillis S."/>
            <person name="Uchima C.A."/>
            <person name="Anderluh G."/>
            <person name="Asadollahi M."/>
            <person name="Askin M."/>
            <person name="Barry K."/>
            <person name="Battaglia E."/>
            <person name="Bayram O."/>
            <person name="Benocci T."/>
            <person name="Braus-Stromeyer S.A."/>
            <person name="Caldana C."/>
            <person name="Canovas D."/>
            <person name="Cerqueira G.C."/>
            <person name="Chen F."/>
            <person name="Chen W."/>
            <person name="Choi C."/>
            <person name="Clum A."/>
            <person name="Dos Santos R.A."/>
            <person name="Damasio A.R."/>
            <person name="Diallinas G."/>
            <person name="Emri T."/>
            <person name="Fekete E."/>
            <person name="Flipphi M."/>
            <person name="Freyberg S."/>
            <person name="Gallo A."/>
            <person name="Gournas C."/>
            <person name="Habgood R."/>
            <person name="Hainaut M."/>
            <person name="Harispe M.L."/>
            <person name="Henrissat B."/>
            <person name="Hilden K.S."/>
            <person name="Hope R."/>
            <person name="Hossain A."/>
            <person name="Karabika E."/>
            <person name="Karaffa L."/>
            <person name="Karanyi Z."/>
            <person name="Krasevec N."/>
            <person name="Kuo A."/>
            <person name="Kusch H."/>
            <person name="LaButti K."/>
            <person name="Lagendijk E.L."/>
            <person name="Lapidus A."/>
            <person name="Levasseur A."/>
            <person name="Lindquist E."/>
            <person name="Lipzen A."/>
            <person name="Logrieco A.F."/>
            <person name="MacCabe A."/>
            <person name="Maekelae M.R."/>
            <person name="Malavazi I."/>
            <person name="Melin P."/>
            <person name="Meyer V."/>
            <person name="Mielnichuk N."/>
            <person name="Miskei M."/>
            <person name="Molnar A.P."/>
            <person name="Mule G."/>
            <person name="Ngan C.Y."/>
            <person name="Orejas M."/>
            <person name="Orosz E."/>
            <person name="Ouedraogo J.P."/>
            <person name="Overkamp K.M."/>
            <person name="Park H.-S."/>
            <person name="Perrone G."/>
            <person name="Piumi F."/>
            <person name="Punt P.J."/>
            <person name="Ram A.F."/>
            <person name="Ramon A."/>
            <person name="Rauscher S."/>
            <person name="Record E."/>
            <person name="Riano-Pachon D.M."/>
            <person name="Robert V."/>
            <person name="Roehrig J."/>
            <person name="Ruller R."/>
            <person name="Salamov A."/>
            <person name="Salih N.S."/>
            <person name="Samson R.A."/>
            <person name="Sandor E."/>
            <person name="Sanguinetti M."/>
            <person name="Schuetze T."/>
            <person name="Sepcic K."/>
            <person name="Shelest E."/>
            <person name="Sherlock G."/>
            <person name="Sophianopoulou V."/>
            <person name="Squina F.M."/>
            <person name="Sun H."/>
            <person name="Susca A."/>
            <person name="Todd R.B."/>
            <person name="Tsang A."/>
            <person name="Unkles S.E."/>
            <person name="van de Wiele N."/>
            <person name="van Rossen-Uffink D."/>
            <person name="Oliveira J.V."/>
            <person name="Vesth T.C."/>
            <person name="Visser J."/>
            <person name="Yu J.-H."/>
            <person name="Zhou M."/>
            <person name="Andersen M.R."/>
            <person name="Archer D.B."/>
            <person name="Baker S.E."/>
            <person name="Benoit I."/>
            <person name="Brakhage A.A."/>
            <person name="Braus G.H."/>
            <person name="Fischer R."/>
            <person name="Frisvad J.C."/>
            <person name="Goldman G.H."/>
            <person name="Houbraken J."/>
            <person name="Oakley B."/>
            <person name="Pocsi I."/>
            <person name="Scazzocchio C."/>
            <person name="Seiboth B."/>
            <person name="vanKuyk P.A."/>
            <person name="Wortman J."/>
            <person name="Dyer P.S."/>
            <person name="Grigoriev I.V."/>
        </authorList>
    </citation>
    <scope>NUCLEOTIDE SEQUENCE [LARGE SCALE GENOMIC DNA]</scope>
    <source>
        <strain evidence="3">CBS 583.65</strain>
    </source>
</reference>
<dbReference type="OrthoDB" id="10263291at2759"/>